<dbReference type="AlphaFoldDB" id="A0A830GWD6"/>
<reference evidence="2" key="2">
    <citation type="submission" date="2020-09" db="EMBL/GenBank/DDBJ databases">
        <authorList>
            <person name="Sun Q."/>
            <person name="Ohkuma M."/>
        </authorList>
    </citation>
    <scope>NUCLEOTIDE SEQUENCE</scope>
    <source>
        <strain evidence="2">JCM 10088</strain>
    </source>
</reference>
<dbReference type="EMBL" id="BMNL01000002">
    <property type="protein sequence ID" value="GGP20583.1"/>
    <property type="molecule type" value="Genomic_DNA"/>
</dbReference>
<name>A0A830GWD6_9CREN</name>
<organism evidence="2 3">
    <name type="scientific">Thermocladium modestius</name>
    <dbReference type="NCBI Taxonomy" id="62609"/>
    <lineage>
        <taxon>Archaea</taxon>
        <taxon>Thermoproteota</taxon>
        <taxon>Thermoprotei</taxon>
        <taxon>Thermoproteales</taxon>
        <taxon>Thermoproteaceae</taxon>
        <taxon>Thermocladium</taxon>
    </lineage>
</organism>
<keyword evidence="1" id="KW-0812">Transmembrane</keyword>
<keyword evidence="1" id="KW-1133">Transmembrane helix</keyword>
<keyword evidence="1" id="KW-0472">Membrane</keyword>
<dbReference type="Proteomes" id="UP000610960">
    <property type="component" value="Unassembled WGS sequence"/>
</dbReference>
<evidence type="ECO:0000313" key="2">
    <source>
        <dbReference type="EMBL" id="GGP20583.1"/>
    </source>
</evidence>
<gene>
    <name evidence="2" type="ORF">GCM10007981_09250</name>
</gene>
<protein>
    <recommendedName>
        <fullName evidence="4">Archaeal Type IV pilin N-terminal domain-containing protein</fullName>
    </recommendedName>
</protein>
<proteinExistence type="predicted"/>
<evidence type="ECO:0000313" key="3">
    <source>
        <dbReference type="Proteomes" id="UP000610960"/>
    </source>
</evidence>
<sequence>MMVGSVMLVLITMIAAVLLYLWFTGYQSRVQTGAASINLLPAASITEATLMINNHTSVTLSVENVGDTSIYITEASILTINGETICTATPSGDGNGEASPSKLNETVVGNILIASFTCSQPLSDGTYTVQAVTNSGLTLQSTIMDQLSPS</sequence>
<feature type="transmembrane region" description="Helical" evidence="1">
    <location>
        <begin position="6"/>
        <end position="23"/>
    </location>
</feature>
<evidence type="ECO:0008006" key="4">
    <source>
        <dbReference type="Google" id="ProtNLM"/>
    </source>
</evidence>
<reference evidence="2" key="1">
    <citation type="journal article" date="2014" name="Int. J. Syst. Evol. Microbiol.">
        <title>Complete genome sequence of Corynebacterium casei LMG S-19264T (=DSM 44701T), isolated from a smear-ripened cheese.</title>
        <authorList>
            <consortium name="US DOE Joint Genome Institute (JGI-PGF)"/>
            <person name="Walter F."/>
            <person name="Albersmeier A."/>
            <person name="Kalinowski J."/>
            <person name="Ruckert C."/>
        </authorList>
    </citation>
    <scope>NUCLEOTIDE SEQUENCE</scope>
    <source>
        <strain evidence="2">JCM 10088</strain>
    </source>
</reference>
<accession>A0A830GWD6</accession>
<evidence type="ECO:0000256" key="1">
    <source>
        <dbReference type="SAM" id="Phobius"/>
    </source>
</evidence>
<comment type="caution">
    <text evidence="2">The sequence shown here is derived from an EMBL/GenBank/DDBJ whole genome shotgun (WGS) entry which is preliminary data.</text>
</comment>
<keyword evidence="3" id="KW-1185">Reference proteome</keyword>